<sequence length="132" mass="15602">MEKGNQRYSNTGFIKDDYEQPQVLLNMILENYTDDINKEQQTGIFQMINIIYEKDVYSGPIKELNSKKDLISTDRENETLNIANLIQYKGKGRPANKRYLSAIENTKRLNSKDKFAYEERKKNKRKYATYKS</sequence>
<dbReference type="AlphaFoldDB" id="A0A9N8V5X0"/>
<protein>
    <submittedName>
        <fullName evidence="1">10938_t:CDS:1</fullName>
    </submittedName>
</protein>
<evidence type="ECO:0000313" key="2">
    <source>
        <dbReference type="Proteomes" id="UP000789570"/>
    </source>
</evidence>
<proteinExistence type="predicted"/>
<organism evidence="1 2">
    <name type="scientific">Funneliformis caledonium</name>
    <dbReference type="NCBI Taxonomy" id="1117310"/>
    <lineage>
        <taxon>Eukaryota</taxon>
        <taxon>Fungi</taxon>
        <taxon>Fungi incertae sedis</taxon>
        <taxon>Mucoromycota</taxon>
        <taxon>Glomeromycotina</taxon>
        <taxon>Glomeromycetes</taxon>
        <taxon>Glomerales</taxon>
        <taxon>Glomeraceae</taxon>
        <taxon>Funneliformis</taxon>
    </lineage>
</organism>
<dbReference type="OrthoDB" id="2441867at2759"/>
<dbReference type="EMBL" id="CAJVPQ010000077">
    <property type="protein sequence ID" value="CAG8443492.1"/>
    <property type="molecule type" value="Genomic_DNA"/>
</dbReference>
<keyword evidence="2" id="KW-1185">Reference proteome</keyword>
<evidence type="ECO:0000313" key="1">
    <source>
        <dbReference type="EMBL" id="CAG8443492.1"/>
    </source>
</evidence>
<gene>
    <name evidence="1" type="ORF">FCALED_LOCUS725</name>
</gene>
<name>A0A9N8V5X0_9GLOM</name>
<reference evidence="1" key="1">
    <citation type="submission" date="2021-06" db="EMBL/GenBank/DDBJ databases">
        <authorList>
            <person name="Kallberg Y."/>
            <person name="Tangrot J."/>
            <person name="Rosling A."/>
        </authorList>
    </citation>
    <scope>NUCLEOTIDE SEQUENCE</scope>
    <source>
        <strain evidence="1">UK204</strain>
    </source>
</reference>
<accession>A0A9N8V5X0</accession>
<comment type="caution">
    <text evidence="1">The sequence shown here is derived from an EMBL/GenBank/DDBJ whole genome shotgun (WGS) entry which is preliminary data.</text>
</comment>
<dbReference type="Proteomes" id="UP000789570">
    <property type="component" value="Unassembled WGS sequence"/>
</dbReference>